<name>A0A067MMF7_BOTB1</name>
<evidence type="ECO:0000256" key="3">
    <source>
        <dbReference type="PROSITE-ProRule" id="PRU00023"/>
    </source>
</evidence>
<dbReference type="Gene3D" id="1.25.40.20">
    <property type="entry name" value="Ankyrin repeat-containing domain"/>
    <property type="match status" value="2"/>
</dbReference>
<dbReference type="HOGENOM" id="CLU_000134_18_9_1"/>
<feature type="non-terminal residue" evidence="4">
    <location>
        <position position="149"/>
    </location>
</feature>
<protein>
    <submittedName>
        <fullName evidence="4">Uncharacterized protein</fullName>
    </submittedName>
</protein>
<evidence type="ECO:0000313" key="5">
    <source>
        <dbReference type="Proteomes" id="UP000027195"/>
    </source>
</evidence>
<gene>
    <name evidence="4" type="ORF">BOTBODRAFT_86602</name>
</gene>
<proteinExistence type="predicted"/>
<dbReference type="SUPFAM" id="SSF48403">
    <property type="entry name" value="Ankyrin repeat"/>
    <property type="match status" value="1"/>
</dbReference>
<dbReference type="PANTHER" id="PTHR24171">
    <property type="entry name" value="ANKYRIN REPEAT DOMAIN-CONTAINING PROTEIN 39-RELATED"/>
    <property type="match status" value="1"/>
</dbReference>
<evidence type="ECO:0000313" key="4">
    <source>
        <dbReference type="EMBL" id="KDQ16938.1"/>
    </source>
</evidence>
<organism evidence="4 5">
    <name type="scientific">Botryobasidium botryosum (strain FD-172 SS1)</name>
    <dbReference type="NCBI Taxonomy" id="930990"/>
    <lineage>
        <taxon>Eukaryota</taxon>
        <taxon>Fungi</taxon>
        <taxon>Dikarya</taxon>
        <taxon>Basidiomycota</taxon>
        <taxon>Agaricomycotina</taxon>
        <taxon>Agaricomycetes</taxon>
        <taxon>Cantharellales</taxon>
        <taxon>Botryobasidiaceae</taxon>
        <taxon>Botryobasidium</taxon>
    </lineage>
</organism>
<dbReference type="Pfam" id="PF12796">
    <property type="entry name" value="Ank_2"/>
    <property type="match status" value="2"/>
</dbReference>
<dbReference type="InterPro" id="IPR002110">
    <property type="entry name" value="Ankyrin_rpt"/>
</dbReference>
<accession>A0A067MMF7</accession>
<dbReference type="Proteomes" id="UP000027195">
    <property type="component" value="Unassembled WGS sequence"/>
</dbReference>
<feature type="repeat" description="ANK" evidence="3">
    <location>
        <begin position="17"/>
        <end position="49"/>
    </location>
</feature>
<feature type="repeat" description="ANK" evidence="3">
    <location>
        <begin position="111"/>
        <end position="143"/>
    </location>
</feature>
<feature type="non-terminal residue" evidence="4">
    <location>
        <position position="1"/>
    </location>
</feature>
<keyword evidence="1" id="KW-0677">Repeat</keyword>
<dbReference type="PROSITE" id="PS50297">
    <property type="entry name" value="ANK_REP_REGION"/>
    <property type="match status" value="2"/>
</dbReference>
<dbReference type="InParanoid" id="A0A067MMF7"/>
<dbReference type="InterPro" id="IPR036770">
    <property type="entry name" value="Ankyrin_rpt-contain_sf"/>
</dbReference>
<reference evidence="5" key="1">
    <citation type="journal article" date="2014" name="Proc. Natl. Acad. Sci. U.S.A.">
        <title>Extensive sampling of basidiomycete genomes demonstrates inadequacy of the white-rot/brown-rot paradigm for wood decay fungi.</title>
        <authorList>
            <person name="Riley R."/>
            <person name="Salamov A.A."/>
            <person name="Brown D.W."/>
            <person name="Nagy L.G."/>
            <person name="Floudas D."/>
            <person name="Held B.W."/>
            <person name="Levasseur A."/>
            <person name="Lombard V."/>
            <person name="Morin E."/>
            <person name="Otillar R."/>
            <person name="Lindquist E.A."/>
            <person name="Sun H."/>
            <person name="LaButti K.M."/>
            <person name="Schmutz J."/>
            <person name="Jabbour D."/>
            <person name="Luo H."/>
            <person name="Baker S.E."/>
            <person name="Pisabarro A.G."/>
            <person name="Walton J.D."/>
            <person name="Blanchette R.A."/>
            <person name="Henrissat B."/>
            <person name="Martin F."/>
            <person name="Cullen D."/>
            <person name="Hibbett D.S."/>
            <person name="Grigoriev I.V."/>
        </authorList>
    </citation>
    <scope>NUCLEOTIDE SEQUENCE [LARGE SCALE GENOMIC DNA]</scope>
    <source>
        <strain evidence="5">FD-172 SS1</strain>
    </source>
</reference>
<dbReference type="AlphaFoldDB" id="A0A067MMF7"/>
<dbReference type="STRING" id="930990.A0A067MMF7"/>
<dbReference type="OrthoDB" id="194358at2759"/>
<dbReference type="PROSITE" id="PS50088">
    <property type="entry name" value="ANK_REPEAT"/>
    <property type="match status" value="2"/>
</dbReference>
<dbReference type="SMART" id="SM00248">
    <property type="entry name" value="ANK"/>
    <property type="match status" value="3"/>
</dbReference>
<keyword evidence="2 3" id="KW-0040">ANK repeat</keyword>
<dbReference type="EMBL" id="KL198025">
    <property type="protein sequence ID" value="KDQ16938.1"/>
    <property type="molecule type" value="Genomic_DNA"/>
</dbReference>
<evidence type="ECO:0000256" key="2">
    <source>
        <dbReference type="ARBA" id="ARBA00023043"/>
    </source>
</evidence>
<evidence type="ECO:0000256" key="1">
    <source>
        <dbReference type="ARBA" id="ARBA00022737"/>
    </source>
</evidence>
<keyword evidence="5" id="KW-1185">Reference proteome</keyword>
<sequence>VKLLLRVGADPSKRDMVGATPLHWAASVRSVDKVKLLLDAGADVHAMTKVDYTPLHFLLVRELLRDSMGADIRARGDFEEVAVHCAAVSRFVGVMRAVLEAGGSGMEGAGQGWTPLHYAARYGTPGIVRRLVKAGADPYVKDRSGRTPL</sequence>